<dbReference type="InterPro" id="IPR017911">
    <property type="entry name" value="MacB-like_ATP-bd"/>
</dbReference>
<evidence type="ECO:0000256" key="3">
    <source>
        <dbReference type="ARBA" id="ARBA00022840"/>
    </source>
</evidence>
<dbReference type="RefSeq" id="WP_054342193.1">
    <property type="nucleotide sequence ID" value="NZ_FTOE01000009.1"/>
</dbReference>
<dbReference type="CDD" id="cd03255">
    <property type="entry name" value="ABC_MJ0796_LolCDE_FtsE"/>
    <property type="match status" value="1"/>
</dbReference>
<dbReference type="PANTHER" id="PTHR24220">
    <property type="entry name" value="IMPORT ATP-BINDING PROTEIN"/>
    <property type="match status" value="1"/>
</dbReference>
<dbReference type="GO" id="GO:0016887">
    <property type="term" value="F:ATP hydrolysis activity"/>
    <property type="evidence" value="ECO:0007669"/>
    <property type="project" value="InterPro"/>
</dbReference>
<dbReference type="EMBL" id="FTOE01000009">
    <property type="protein sequence ID" value="SIS97891.1"/>
    <property type="molecule type" value="Genomic_DNA"/>
</dbReference>
<dbReference type="GO" id="GO:0005524">
    <property type="term" value="F:ATP binding"/>
    <property type="evidence" value="ECO:0007669"/>
    <property type="project" value="UniProtKB-KW"/>
</dbReference>
<evidence type="ECO:0000256" key="1">
    <source>
        <dbReference type="ARBA" id="ARBA00022448"/>
    </source>
</evidence>
<evidence type="ECO:0000259" key="4">
    <source>
        <dbReference type="PROSITE" id="PS50893"/>
    </source>
</evidence>
<organism evidence="5 6">
    <name type="scientific">Neptunomonas antarctica</name>
    <dbReference type="NCBI Taxonomy" id="619304"/>
    <lineage>
        <taxon>Bacteria</taxon>
        <taxon>Pseudomonadati</taxon>
        <taxon>Pseudomonadota</taxon>
        <taxon>Gammaproteobacteria</taxon>
        <taxon>Oceanospirillales</taxon>
        <taxon>Oceanospirillaceae</taxon>
        <taxon>Neptunomonas</taxon>
    </lineage>
</organism>
<feature type="domain" description="ABC transporter" evidence="4">
    <location>
        <begin position="4"/>
        <end position="234"/>
    </location>
</feature>
<evidence type="ECO:0000256" key="2">
    <source>
        <dbReference type="ARBA" id="ARBA00022741"/>
    </source>
</evidence>
<dbReference type="GO" id="GO:0005886">
    <property type="term" value="C:plasma membrane"/>
    <property type="evidence" value="ECO:0007669"/>
    <property type="project" value="TreeGrafter"/>
</dbReference>
<dbReference type="PANTHER" id="PTHR24220:SF611">
    <property type="entry name" value="ATP-BINDING COMPONENT OF ABC TRANSPORTER-RELATED"/>
    <property type="match status" value="1"/>
</dbReference>
<dbReference type="PROSITE" id="PS50893">
    <property type="entry name" value="ABC_TRANSPORTER_2"/>
    <property type="match status" value="1"/>
</dbReference>
<dbReference type="PROSITE" id="PS00211">
    <property type="entry name" value="ABC_TRANSPORTER_1"/>
    <property type="match status" value="1"/>
</dbReference>
<dbReference type="STRING" id="619304.SAMN05421760_109147"/>
<keyword evidence="1" id="KW-0813">Transport</keyword>
<dbReference type="SMART" id="SM00382">
    <property type="entry name" value="AAA"/>
    <property type="match status" value="1"/>
</dbReference>
<dbReference type="InterPro" id="IPR015854">
    <property type="entry name" value="ABC_transpr_LolD-like"/>
</dbReference>
<accession>A0A1N7NI05</accession>
<dbReference type="InterPro" id="IPR027417">
    <property type="entry name" value="P-loop_NTPase"/>
</dbReference>
<evidence type="ECO:0000313" key="5">
    <source>
        <dbReference type="EMBL" id="SIS97891.1"/>
    </source>
</evidence>
<evidence type="ECO:0000313" key="6">
    <source>
        <dbReference type="Proteomes" id="UP000185999"/>
    </source>
</evidence>
<reference evidence="6" key="1">
    <citation type="submission" date="2017-01" db="EMBL/GenBank/DDBJ databases">
        <authorList>
            <person name="Varghese N."/>
            <person name="Submissions S."/>
        </authorList>
    </citation>
    <scope>NUCLEOTIDE SEQUENCE [LARGE SCALE GENOMIC DNA]</scope>
    <source>
        <strain evidence="6">DSM 22306</strain>
    </source>
</reference>
<keyword evidence="6" id="KW-1185">Reference proteome</keyword>
<keyword evidence="2" id="KW-0547">Nucleotide-binding</keyword>
<sequence>MATVTLDQVKFAWKPGAPVIDIPKCEIQSGEHIFIQGPSGSGKSTLLNLLTGLLLPQSGEIKIAGCSITSLSPSERDRFRADHVGFIFQMFNLLPYLSLRDNVMLACRFSTLRKQRAIAQAGSVAQAADQLLIELGLEKQLSKRLPVAELSVGQQQRVAVARALIGSPDVLIADEPTSALDRTTRDTFIQLLLKEVSQRNSTLLLVSHDDTLSPFFDRTLSLHQINCAGASDAI</sequence>
<dbReference type="Pfam" id="PF00005">
    <property type="entry name" value="ABC_tran"/>
    <property type="match status" value="1"/>
</dbReference>
<dbReference type="InterPro" id="IPR003439">
    <property type="entry name" value="ABC_transporter-like_ATP-bd"/>
</dbReference>
<keyword evidence="3 5" id="KW-0067">ATP-binding</keyword>
<dbReference type="Gene3D" id="3.40.50.300">
    <property type="entry name" value="P-loop containing nucleotide triphosphate hydrolases"/>
    <property type="match status" value="1"/>
</dbReference>
<proteinExistence type="predicted"/>
<protein>
    <submittedName>
        <fullName evidence="5">Putative ABC transport system ATP-binding protein</fullName>
    </submittedName>
</protein>
<dbReference type="Proteomes" id="UP000185999">
    <property type="component" value="Unassembled WGS sequence"/>
</dbReference>
<dbReference type="InterPro" id="IPR017871">
    <property type="entry name" value="ABC_transporter-like_CS"/>
</dbReference>
<dbReference type="AlphaFoldDB" id="A0A1N7NI05"/>
<gene>
    <name evidence="5" type="ORF">SAMN05421760_109147</name>
</gene>
<name>A0A1N7NI05_9GAMM</name>
<dbReference type="SUPFAM" id="SSF52540">
    <property type="entry name" value="P-loop containing nucleoside triphosphate hydrolases"/>
    <property type="match status" value="1"/>
</dbReference>
<dbReference type="InterPro" id="IPR003593">
    <property type="entry name" value="AAA+_ATPase"/>
</dbReference>
<dbReference type="GO" id="GO:0022857">
    <property type="term" value="F:transmembrane transporter activity"/>
    <property type="evidence" value="ECO:0007669"/>
    <property type="project" value="TreeGrafter"/>
</dbReference>